<evidence type="ECO:0000313" key="1">
    <source>
        <dbReference type="EMBL" id="KAJ8529607.1"/>
    </source>
</evidence>
<reference evidence="2" key="1">
    <citation type="journal article" date="2023" name="Proc. Natl. Acad. Sci. U.S.A.">
        <title>Genomic and structural basis for evolution of tropane alkaloid biosynthesis.</title>
        <authorList>
            <person name="Wanga Y.-J."/>
            <person name="Taina T."/>
            <person name="Yua J.-Y."/>
            <person name="Lia J."/>
            <person name="Xua B."/>
            <person name="Chenc J."/>
            <person name="D'Auriad J.C."/>
            <person name="Huanga J.-P."/>
            <person name="Huanga S.-X."/>
        </authorList>
    </citation>
    <scope>NUCLEOTIDE SEQUENCE [LARGE SCALE GENOMIC DNA]</scope>
    <source>
        <strain evidence="2">cv. KIB-2019</strain>
    </source>
</reference>
<sequence>MGDVLIVFVSDLKGKWQYTDITLQVVQRGRELRRGAAGCSAPAPKRISSQIGFWSQRLRVSSGSELENEYNDKLIEEDEQEEGIDSDVVVAKCAEIQKAISEEFTIFDFGSDKVVKNWHLFFCVSIGLWAGLRT</sequence>
<protein>
    <submittedName>
        <fullName evidence="1">Uncharacterized protein</fullName>
    </submittedName>
</protein>
<dbReference type="OrthoDB" id="1686289at2759"/>
<dbReference type="EMBL" id="JAJAGQ010000022">
    <property type="protein sequence ID" value="KAJ8529607.1"/>
    <property type="molecule type" value="Genomic_DNA"/>
</dbReference>
<organism evidence="1 2">
    <name type="scientific">Anisodus acutangulus</name>
    <dbReference type="NCBI Taxonomy" id="402998"/>
    <lineage>
        <taxon>Eukaryota</taxon>
        <taxon>Viridiplantae</taxon>
        <taxon>Streptophyta</taxon>
        <taxon>Embryophyta</taxon>
        <taxon>Tracheophyta</taxon>
        <taxon>Spermatophyta</taxon>
        <taxon>Magnoliopsida</taxon>
        <taxon>eudicotyledons</taxon>
        <taxon>Gunneridae</taxon>
        <taxon>Pentapetalae</taxon>
        <taxon>asterids</taxon>
        <taxon>lamiids</taxon>
        <taxon>Solanales</taxon>
        <taxon>Solanaceae</taxon>
        <taxon>Solanoideae</taxon>
        <taxon>Hyoscyameae</taxon>
        <taxon>Anisodus</taxon>
    </lineage>
</organism>
<gene>
    <name evidence="1" type="ORF">K7X08_036442</name>
</gene>
<name>A0A9Q1L612_9SOLA</name>
<accession>A0A9Q1L612</accession>
<evidence type="ECO:0000313" key="2">
    <source>
        <dbReference type="Proteomes" id="UP001152561"/>
    </source>
</evidence>
<keyword evidence="2" id="KW-1185">Reference proteome</keyword>
<comment type="caution">
    <text evidence="1">The sequence shown here is derived from an EMBL/GenBank/DDBJ whole genome shotgun (WGS) entry which is preliminary data.</text>
</comment>
<dbReference type="Proteomes" id="UP001152561">
    <property type="component" value="Unassembled WGS sequence"/>
</dbReference>
<proteinExistence type="predicted"/>
<dbReference type="AlphaFoldDB" id="A0A9Q1L612"/>